<keyword evidence="3" id="KW-1185">Reference proteome</keyword>
<protein>
    <recommendedName>
        <fullName evidence="4">Sap, sulfolipid-1-addressing protein</fullName>
    </recommendedName>
</protein>
<dbReference type="Proteomes" id="UP000199086">
    <property type="component" value="Unassembled WGS sequence"/>
</dbReference>
<dbReference type="OrthoDB" id="3711197at2"/>
<feature type="transmembrane region" description="Helical" evidence="1">
    <location>
        <begin position="206"/>
        <end position="225"/>
    </location>
</feature>
<feature type="transmembrane region" description="Helical" evidence="1">
    <location>
        <begin position="78"/>
        <end position="99"/>
    </location>
</feature>
<evidence type="ECO:0008006" key="4">
    <source>
        <dbReference type="Google" id="ProtNLM"/>
    </source>
</evidence>
<dbReference type="RefSeq" id="WP_092612842.1">
    <property type="nucleotide sequence ID" value="NZ_FMYF01000011.1"/>
</dbReference>
<accession>A0A1G6HN65</accession>
<evidence type="ECO:0000256" key="1">
    <source>
        <dbReference type="SAM" id="Phobius"/>
    </source>
</evidence>
<evidence type="ECO:0000313" key="2">
    <source>
        <dbReference type="EMBL" id="SDB95709.1"/>
    </source>
</evidence>
<dbReference type="EMBL" id="FMYF01000011">
    <property type="protein sequence ID" value="SDB95709.1"/>
    <property type="molecule type" value="Genomic_DNA"/>
</dbReference>
<dbReference type="STRING" id="1577474.GA0111570_111110"/>
<gene>
    <name evidence="2" type="ORF">GA0111570_111110</name>
</gene>
<feature type="transmembrane region" description="Helical" evidence="1">
    <location>
        <begin position="158"/>
        <end position="186"/>
    </location>
</feature>
<keyword evidence="1" id="KW-0812">Transmembrane</keyword>
<evidence type="ECO:0000313" key="3">
    <source>
        <dbReference type="Proteomes" id="UP000199086"/>
    </source>
</evidence>
<keyword evidence="1" id="KW-1133">Transmembrane helix</keyword>
<feature type="transmembrane region" description="Helical" evidence="1">
    <location>
        <begin position="126"/>
        <end position="146"/>
    </location>
</feature>
<reference evidence="2 3" key="1">
    <citation type="submission" date="2016-06" db="EMBL/GenBank/DDBJ databases">
        <authorList>
            <person name="Olsen C.W."/>
            <person name="Carey S."/>
            <person name="Hinshaw L."/>
            <person name="Karasin A.I."/>
        </authorList>
    </citation>
    <scope>NUCLEOTIDE SEQUENCE [LARGE SCALE GENOMIC DNA]</scope>
    <source>
        <strain evidence="2 3">LZ-22</strain>
    </source>
</reference>
<name>A0A1G6HN65_9ACTN</name>
<keyword evidence="1" id="KW-0472">Membrane</keyword>
<sequence length="226" mass="23650">MNAFASLVVWLAPLTVLAMISPVVFLNASTVAANRGPSYRWRFLAGNAVVLAVLGALAMGLLGVAAEQAALRELSSRWVDGALGALLGVLAASLLRGLLRDRARRKAHQVAGTTDVHTPASLPRSLGGWGALGMVTNLTTVSLYVAMAQRIGVAELPLAVRIVVLLVVTTLVLVPAWVPMVLAAALPGRTPMTPATLRRVSSWTRGFAFLASSFGAIYLVIHAVLA</sequence>
<dbReference type="AlphaFoldDB" id="A0A1G6HN65"/>
<organism evidence="2 3">
    <name type="scientific">Raineyella antarctica</name>
    <dbReference type="NCBI Taxonomy" id="1577474"/>
    <lineage>
        <taxon>Bacteria</taxon>
        <taxon>Bacillati</taxon>
        <taxon>Actinomycetota</taxon>
        <taxon>Actinomycetes</taxon>
        <taxon>Propionibacteriales</taxon>
        <taxon>Propionibacteriaceae</taxon>
        <taxon>Raineyella</taxon>
    </lineage>
</organism>
<proteinExistence type="predicted"/>
<feature type="transmembrane region" description="Helical" evidence="1">
    <location>
        <begin position="43"/>
        <end position="66"/>
    </location>
</feature>